<keyword evidence="3" id="KW-1185">Reference proteome</keyword>
<accession>A0ABP9LIW2</accession>
<reference evidence="3" key="1">
    <citation type="journal article" date="2019" name="Int. J. Syst. Evol. Microbiol.">
        <title>The Global Catalogue of Microorganisms (GCM) 10K type strain sequencing project: providing services to taxonomists for standard genome sequencing and annotation.</title>
        <authorList>
            <consortium name="The Broad Institute Genomics Platform"/>
            <consortium name="The Broad Institute Genome Sequencing Center for Infectious Disease"/>
            <person name="Wu L."/>
            <person name="Ma J."/>
        </authorList>
    </citation>
    <scope>NUCLEOTIDE SEQUENCE [LARGE SCALE GENOMIC DNA]</scope>
    <source>
        <strain evidence="3">JCM 18410</strain>
    </source>
</reference>
<dbReference type="Proteomes" id="UP001500124">
    <property type="component" value="Unassembled WGS sequence"/>
</dbReference>
<sequence length="281" mass="29418">MASVIMLAPVAHAQDGPSAGLCEGSSMYVQVCAQDSSSTPGRGRPAKGGPTANFPRPDDSNPPKCLYEKVVPQPPEDNLAMQEGRRQGGKGAAYRVVCPDTGRIGVVWVGDRARPAPAAPAVDPEVVARRAVDAMRLDGPAIVSPRSVGRYTVGVPMWLWVRPTPTTYGPVTARASAGRVMVRATARVTAIRWEMGDGATVTCAGPGTAYSAAAGMSDSPDCGHRYTRISTGQPSGRYPVTATSTWTITWQAEGGLADAGTFTETRFSTTSARVGELQVVN</sequence>
<proteinExistence type="predicted"/>
<dbReference type="EMBL" id="BAABKC010000122">
    <property type="protein sequence ID" value="GAA5076963.1"/>
    <property type="molecule type" value="Genomic_DNA"/>
</dbReference>
<comment type="caution">
    <text evidence="2">The sequence shown here is derived from an EMBL/GenBank/DDBJ whole genome shotgun (WGS) entry which is preliminary data.</text>
</comment>
<evidence type="ECO:0000313" key="3">
    <source>
        <dbReference type="Proteomes" id="UP001500124"/>
    </source>
</evidence>
<evidence type="ECO:0000256" key="1">
    <source>
        <dbReference type="SAM" id="MobiDB-lite"/>
    </source>
</evidence>
<organism evidence="2 3">
    <name type="scientific">Streptomyces similanensis</name>
    <dbReference type="NCBI Taxonomy" id="1274988"/>
    <lineage>
        <taxon>Bacteria</taxon>
        <taxon>Bacillati</taxon>
        <taxon>Actinomycetota</taxon>
        <taxon>Actinomycetes</taxon>
        <taxon>Kitasatosporales</taxon>
        <taxon>Streptomycetaceae</taxon>
        <taxon>Streptomyces</taxon>
    </lineage>
</organism>
<feature type="region of interest" description="Disordered" evidence="1">
    <location>
        <begin position="33"/>
        <end position="91"/>
    </location>
</feature>
<name>A0ABP9LIW2_9ACTN</name>
<protein>
    <submittedName>
        <fullName evidence="2">ATP/GTP-binding protein</fullName>
    </submittedName>
</protein>
<gene>
    <name evidence="2" type="ORF">GCM10023336_67380</name>
</gene>
<evidence type="ECO:0000313" key="2">
    <source>
        <dbReference type="EMBL" id="GAA5076963.1"/>
    </source>
</evidence>